<dbReference type="STRING" id="1408163.A0A0F4YR51"/>
<dbReference type="RefSeq" id="XP_013327364.1">
    <property type="nucleotide sequence ID" value="XM_013471910.1"/>
</dbReference>
<proteinExistence type="predicted"/>
<dbReference type="InterPro" id="IPR006600">
    <property type="entry name" value="HTH_CenpB_DNA-bd_dom"/>
</dbReference>
<dbReference type="GeneID" id="25317562"/>
<comment type="caution">
    <text evidence="6">The sequence shown here is derived from an EMBL/GenBank/DDBJ whole genome shotgun (WGS) entry which is preliminary data.</text>
</comment>
<organism evidence="6 7">
    <name type="scientific">Rasamsonia emersonii (strain ATCC 16479 / CBS 393.64 / IMI 116815)</name>
    <dbReference type="NCBI Taxonomy" id="1408163"/>
    <lineage>
        <taxon>Eukaryota</taxon>
        <taxon>Fungi</taxon>
        <taxon>Dikarya</taxon>
        <taxon>Ascomycota</taxon>
        <taxon>Pezizomycotina</taxon>
        <taxon>Eurotiomycetes</taxon>
        <taxon>Eurotiomycetidae</taxon>
        <taxon>Eurotiales</taxon>
        <taxon>Trichocomaceae</taxon>
        <taxon>Rasamsonia</taxon>
    </lineage>
</organism>
<evidence type="ECO:0000256" key="2">
    <source>
        <dbReference type="SAM" id="MobiDB-lite"/>
    </source>
</evidence>
<feature type="domain" description="DDE-1" evidence="4">
    <location>
        <begin position="492"/>
        <end position="663"/>
    </location>
</feature>
<keyword evidence="3" id="KW-1133">Transmembrane helix</keyword>
<feature type="transmembrane region" description="Helical" evidence="3">
    <location>
        <begin position="91"/>
        <end position="114"/>
    </location>
</feature>
<keyword evidence="7" id="KW-1185">Reference proteome</keyword>
<dbReference type="OrthoDB" id="5288586at2759"/>
<gene>
    <name evidence="6" type="ORF">T310_5217</name>
</gene>
<dbReference type="AlphaFoldDB" id="A0A0F4YR51"/>
<dbReference type="InterPro" id="IPR004875">
    <property type="entry name" value="DDE_SF_endonuclease_dom"/>
</dbReference>
<dbReference type="InterPro" id="IPR010699">
    <property type="entry name" value="DUF1275"/>
</dbReference>
<keyword evidence="3" id="KW-0812">Transmembrane</keyword>
<keyword evidence="1" id="KW-0238">DNA-binding</keyword>
<evidence type="ECO:0000256" key="3">
    <source>
        <dbReference type="SAM" id="Phobius"/>
    </source>
</evidence>
<dbReference type="PANTHER" id="PTHR37488:SF8">
    <property type="entry name" value="DUF1275 DOMAIN PROTEIN (AFU_ORTHOLOGUE AFUA_5G13060)"/>
    <property type="match status" value="1"/>
</dbReference>
<dbReference type="Proteomes" id="UP000053958">
    <property type="component" value="Unassembled WGS sequence"/>
</dbReference>
<evidence type="ECO:0000313" key="7">
    <source>
        <dbReference type="Proteomes" id="UP000053958"/>
    </source>
</evidence>
<feature type="transmembrane region" description="Helical" evidence="3">
    <location>
        <begin position="223"/>
        <end position="239"/>
    </location>
</feature>
<feature type="transmembrane region" description="Helical" evidence="3">
    <location>
        <begin position="45"/>
        <end position="71"/>
    </location>
</feature>
<sequence>MADTDKTQRPTEPDADADVEANRSKSIVKRTQWWADTISQKHADIIFVLCSLITGLSDGVSYATFGCFISMQTGNTIFVGLGASGLPTSKPFGWLKSLVSICSFFVGSFTFATVMRRVGSRQRRTLTASFAIQSLFILVAAAIIQSGAIPHALNLEPAGGKLFLELIPLALLAFQFGGQIAASRAMGFNELPTVVLTSVYFDIASDPALTDGLGKNVKRNRRIGSVTAILVGAIAAGWLCRSEAEMQSALWIGGFIKFRNFDIDDGRLRKAIQLGSSSEYSITVASRYNEPPYNDFLVIAILPVTHNYFPIQIPQSLDTYDIAIFWAKYRYIQLIQEPIECLVMQFLTLSGRHYGPVSEILSNRYSYLDQDPTLQTSVRESFRQRAPHWPILEAILFDWQQLIERQGGIITGDILIEKARQIWPQIPQYSHLPVPEFSQANTAVEEMKAIRTLCGEYSEEDIYSMDETGLFWRRGPSSGLMTQPQPGIKKEKSRITIVACKNCTGFDRLPIWFIGNAKRPHSLRGLNISALGGYWRSNKKAWMTSPLMREWLLAFYSHIGSRTVLLLMDNFKAHVEGIELAPPPSNIRIQWLPANSTSLYQPLDQGIIQNLKTHYRKYWLRFIIQGFENNTDPFTAVSLYHAVHWVLRVWNHDISHTTIYNCFRKSTVIQPQISNLPTEPQPDLSSLYTRVREAGQIRDMMSLSNFLNPPDENFEESEEDTLQSIIAYHTSDGSTDTVEEAQSDIEEGSAPIAVPSYNRL</sequence>
<dbReference type="Pfam" id="PF03184">
    <property type="entry name" value="DDE_1"/>
    <property type="match status" value="1"/>
</dbReference>
<dbReference type="Gene3D" id="1.10.10.60">
    <property type="entry name" value="Homeodomain-like"/>
    <property type="match status" value="1"/>
</dbReference>
<dbReference type="PANTHER" id="PTHR37488">
    <property type="entry name" value="DUF1275 DOMAIN-CONTAINING PROTEIN"/>
    <property type="match status" value="1"/>
</dbReference>
<evidence type="ECO:0000259" key="4">
    <source>
        <dbReference type="Pfam" id="PF03184"/>
    </source>
</evidence>
<dbReference type="GO" id="GO:0003677">
    <property type="term" value="F:DNA binding"/>
    <property type="evidence" value="ECO:0007669"/>
    <property type="project" value="UniProtKB-KW"/>
</dbReference>
<evidence type="ECO:0000256" key="1">
    <source>
        <dbReference type="ARBA" id="ARBA00023125"/>
    </source>
</evidence>
<feature type="transmembrane region" description="Helical" evidence="3">
    <location>
        <begin position="162"/>
        <end position="182"/>
    </location>
</feature>
<accession>A0A0F4YR51</accession>
<dbReference type="Pfam" id="PF03221">
    <property type="entry name" value="HTH_Tnp_Tc5"/>
    <property type="match status" value="1"/>
</dbReference>
<dbReference type="Pfam" id="PF06912">
    <property type="entry name" value="DUF1275"/>
    <property type="match status" value="1"/>
</dbReference>
<feature type="compositionally biased region" description="Basic and acidic residues" evidence="2">
    <location>
        <begin position="1"/>
        <end position="12"/>
    </location>
</feature>
<dbReference type="EMBL" id="LASV01000233">
    <property type="protein sequence ID" value="KKA20752.1"/>
    <property type="molecule type" value="Genomic_DNA"/>
</dbReference>
<protein>
    <submittedName>
        <fullName evidence="6">DUF1275 domain protein</fullName>
    </submittedName>
</protein>
<evidence type="ECO:0000313" key="6">
    <source>
        <dbReference type="EMBL" id="KKA20752.1"/>
    </source>
</evidence>
<name>A0A0F4YR51_RASE3</name>
<feature type="transmembrane region" description="Helical" evidence="3">
    <location>
        <begin position="126"/>
        <end position="150"/>
    </location>
</feature>
<keyword evidence="3" id="KW-0472">Membrane</keyword>
<feature type="region of interest" description="Disordered" evidence="2">
    <location>
        <begin position="1"/>
        <end position="23"/>
    </location>
</feature>
<reference evidence="6 7" key="1">
    <citation type="submission" date="2015-04" db="EMBL/GenBank/DDBJ databases">
        <authorList>
            <person name="Heijne W.H."/>
            <person name="Fedorova N.D."/>
            <person name="Nierman W.C."/>
            <person name="Vollebregt A.W."/>
            <person name="Zhao Z."/>
            <person name="Wu L."/>
            <person name="Kumar M."/>
            <person name="Stam H."/>
            <person name="van den Berg M.A."/>
            <person name="Pel H.J."/>
        </authorList>
    </citation>
    <scope>NUCLEOTIDE SEQUENCE [LARGE SCALE GENOMIC DNA]</scope>
    <source>
        <strain evidence="6 7">CBS 393.64</strain>
    </source>
</reference>
<feature type="domain" description="HTH CENPB-type" evidence="5">
    <location>
        <begin position="389"/>
        <end position="439"/>
    </location>
</feature>
<evidence type="ECO:0000259" key="5">
    <source>
        <dbReference type="Pfam" id="PF03221"/>
    </source>
</evidence>